<sequence length="288" mass="31860">MPPDAGEHRHAPKRSLSSHFESEIVPTRSSKRSRMPNASSHGALDRRQEIDGMLTKLTLIQQKELLVLAISKHSDIAEAVRASIGAKEGGSKLEDNQLASLSRRRSAKGAVSSISSTAVRPGSSSQQRPSSSSHEFPDPAMAMAPKLQLQFILNPVPSSGPYAASASKKDGQNRITKISAGLHFPEFSRIYFPEADEQWWYRTPEQLNGMSRKGCYRRSHIGRIMETPLGECLPDNDRCARCRNQGLQCWRYTAKARSQIKNGTSTCAQCREAMRECVYPSSRGRGTC</sequence>
<dbReference type="AlphaFoldDB" id="A0A2J6S812"/>
<evidence type="ECO:0008006" key="4">
    <source>
        <dbReference type="Google" id="ProtNLM"/>
    </source>
</evidence>
<evidence type="ECO:0000313" key="2">
    <source>
        <dbReference type="EMBL" id="PMD46905.1"/>
    </source>
</evidence>
<evidence type="ECO:0000313" key="3">
    <source>
        <dbReference type="Proteomes" id="UP000235786"/>
    </source>
</evidence>
<organism evidence="2 3">
    <name type="scientific">Hyaloscypha variabilis (strain UAMH 11265 / GT02V1 / F)</name>
    <name type="common">Meliniomyces variabilis</name>
    <dbReference type="NCBI Taxonomy" id="1149755"/>
    <lineage>
        <taxon>Eukaryota</taxon>
        <taxon>Fungi</taxon>
        <taxon>Dikarya</taxon>
        <taxon>Ascomycota</taxon>
        <taxon>Pezizomycotina</taxon>
        <taxon>Leotiomycetes</taxon>
        <taxon>Helotiales</taxon>
        <taxon>Hyaloscyphaceae</taxon>
        <taxon>Hyaloscypha</taxon>
        <taxon>Hyaloscypha variabilis</taxon>
    </lineage>
</organism>
<dbReference type="Proteomes" id="UP000235786">
    <property type="component" value="Unassembled WGS sequence"/>
</dbReference>
<reference evidence="2 3" key="1">
    <citation type="submission" date="2016-04" db="EMBL/GenBank/DDBJ databases">
        <title>A degradative enzymes factory behind the ericoid mycorrhizal symbiosis.</title>
        <authorList>
            <consortium name="DOE Joint Genome Institute"/>
            <person name="Martino E."/>
            <person name="Morin E."/>
            <person name="Grelet G."/>
            <person name="Kuo A."/>
            <person name="Kohler A."/>
            <person name="Daghino S."/>
            <person name="Barry K."/>
            <person name="Choi C."/>
            <person name="Cichocki N."/>
            <person name="Clum A."/>
            <person name="Copeland A."/>
            <person name="Hainaut M."/>
            <person name="Haridas S."/>
            <person name="Labutti K."/>
            <person name="Lindquist E."/>
            <person name="Lipzen A."/>
            <person name="Khouja H.-R."/>
            <person name="Murat C."/>
            <person name="Ohm R."/>
            <person name="Olson A."/>
            <person name="Spatafora J."/>
            <person name="Veneault-Fourrey C."/>
            <person name="Henrissat B."/>
            <person name="Grigoriev I."/>
            <person name="Martin F."/>
            <person name="Perotto S."/>
        </authorList>
    </citation>
    <scope>NUCLEOTIDE SEQUENCE [LARGE SCALE GENOMIC DNA]</scope>
    <source>
        <strain evidence="2 3">F</strain>
    </source>
</reference>
<proteinExistence type="predicted"/>
<protein>
    <recommendedName>
        <fullName evidence="4">Zn(2)-C6 fungal-type domain-containing protein</fullName>
    </recommendedName>
</protein>
<dbReference type="OrthoDB" id="5428252at2759"/>
<evidence type="ECO:0000256" key="1">
    <source>
        <dbReference type="SAM" id="MobiDB-lite"/>
    </source>
</evidence>
<feature type="region of interest" description="Disordered" evidence="1">
    <location>
        <begin position="87"/>
        <end position="139"/>
    </location>
</feature>
<accession>A0A2J6S812</accession>
<feature type="compositionally biased region" description="Low complexity" evidence="1">
    <location>
        <begin position="120"/>
        <end position="133"/>
    </location>
</feature>
<dbReference type="EMBL" id="KZ613939">
    <property type="protein sequence ID" value="PMD46905.1"/>
    <property type="molecule type" value="Genomic_DNA"/>
</dbReference>
<feature type="region of interest" description="Disordered" evidence="1">
    <location>
        <begin position="1"/>
        <end position="49"/>
    </location>
</feature>
<keyword evidence="3" id="KW-1185">Reference proteome</keyword>
<name>A0A2J6S812_HYAVF</name>
<gene>
    <name evidence="2" type="ORF">L207DRAFT_524248</name>
</gene>